<name>A0A8H7W8B1_9HELO</name>
<dbReference type="InterPro" id="IPR011050">
    <property type="entry name" value="Pectin_lyase_fold/virulence"/>
</dbReference>
<keyword evidence="3" id="KW-1185">Reference proteome</keyword>
<keyword evidence="1" id="KW-0732">Signal</keyword>
<proteinExistence type="predicted"/>
<evidence type="ECO:0000313" key="2">
    <source>
        <dbReference type="EMBL" id="KAG4414584.1"/>
    </source>
</evidence>
<organism evidence="2 3">
    <name type="scientific">Cadophora malorum</name>
    <dbReference type="NCBI Taxonomy" id="108018"/>
    <lineage>
        <taxon>Eukaryota</taxon>
        <taxon>Fungi</taxon>
        <taxon>Dikarya</taxon>
        <taxon>Ascomycota</taxon>
        <taxon>Pezizomycotina</taxon>
        <taxon>Leotiomycetes</taxon>
        <taxon>Helotiales</taxon>
        <taxon>Ploettnerulaceae</taxon>
        <taxon>Cadophora</taxon>
    </lineage>
</organism>
<evidence type="ECO:0000256" key="1">
    <source>
        <dbReference type="SAM" id="SignalP"/>
    </source>
</evidence>
<evidence type="ECO:0008006" key="4">
    <source>
        <dbReference type="Google" id="ProtNLM"/>
    </source>
</evidence>
<comment type="caution">
    <text evidence="2">The sequence shown here is derived from an EMBL/GenBank/DDBJ whole genome shotgun (WGS) entry which is preliminary data.</text>
</comment>
<dbReference type="InterPro" id="IPR012334">
    <property type="entry name" value="Pectin_lyas_fold"/>
</dbReference>
<dbReference type="EMBL" id="JAFJYH010000258">
    <property type="protein sequence ID" value="KAG4414584.1"/>
    <property type="molecule type" value="Genomic_DNA"/>
</dbReference>
<dbReference type="AlphaFoldDB" id="A0A8H7W8B1"/>
<feature type="chain" id="PRO_5034039376" description="Pectate lyase superfamily protein domain-containing protein" evidence="1">
    <location>
        <begin position="22"/>
        <end position="83"/>
    </location>
</feature>
<dbReference type="Proteomes" id="UP000664132">
    <property type="component" value="Unassembled WGS sequence"/>
</dbReference>
<gene>
    <name evidence="2" type="ORF">IFR04_012282</name>
</gene>
<protein>
    <recommendedName>
        <fullName evidence="4">Pectate lyase superfamily protein domain-containing protein</fullName>
    </recommendedName>
</protein>
<evidence type="ECO:0000313" key="3">
    <source>
        <dbReference type="Proteomes" id="UP000664132"/>
    </source>
</evidence>
<dbReference type="Gene3D" id="2.160.20.10">
    <property type="entry name" value="Single-stranded right-handed beta-helix, Pectin lyase-like"/>
    <property type="match status" value="1"/>
</dbReference>
<dbReference type="SUPFAM" id="SSF51126">
    <property type="entry name" value="Pectin lyase-like"/>
    <property type="match status" value="1"/>
</dbReference>
<sequence length="83" mass="8896">MKPKLFLHLVLFALLSVPVEAQLSGPVGTTNSPVPKNSETICNLPNYGANADNRTDVEDTVTSAFAACKAWGIVTDAVYFLEL</sequence>
<accession>A0A8H7W8B1</accession>
<feature type="signal peptide" evidence="1">
    <location>
        <begin position="1"/>
        <end position="21"/>
    </location>
</feature>
<reference evidence="2" key="1">
    <citation type="submission" date="2021-02" db="EMBL/GenBank/DDBJ databases">
        <title>Genome sequence Cadophora malorum strain M34.</title>
        <authorList>
            <person name="Stefanovic E."/>
            <person name="Vu D."/>
            <person name="Scully C."/>
            <person name="Dijksterhuis J."/>
            <person name="Roader J."/>
            <person name="Houbraken J."/>
        </authorList>
    </citation>
    <scope>NUCLEOTIDE SEQUENCE</scope>
    <source>
        <strain evidence="2">M34</strain>
    </source>
</reference>